<evidence type="ECO:0000256" key="1">
    <source>
        <dbReference type="SAM" id="MobiDB-lite"/>
    </source>
</evidence>
<proteinExistence type="predicted"/>
<reference evidence="2" key="1">
    <citation type="submission" date="2019-06" db="EMBL/GenBank/DDBJ databases">
        <authorList>
            <person name="Zheng W."/>
        </authorList>
    </citation>
    <scope>NUCLEOTIDE SEQUENCE</scope>
    <source>
        <strain evidence="2">QDHG01</strain>
    </source>
</reference>
<organism evidence="2 3">
    <name type="scientific">Halteria grandinella</name>
    <dbReference type="NCBI Taxonomy" id="5974"/>
    <lineage>
        <taxon>Eukaryota</taxon>
        <taxon>Sar</taxon>
        <taxon>Alveolata</taxon>
        <taxon>Ciliophora</taxon>
        <taxon>Intramacronucleata</taxon>
        <taxon>Spirotrichea</taxon>
        <taxon>Stichotrichia</taxon>
        <taxon>Sporadotrichida</taxon>
        <taxon>Halteriidae</taxon>
        <taxon>Halteria</taxon>
    </lineage>
</organism>
<sequence>MNHFQIQKRPNYKGSADCHMIKREFEFIRDNRPMIINIEESSSQNMHSIGDENNRRCGTSLLKGATVSEQSLCSRVSAPAVRSRDVQQASDLSNIIKRDANLLNNSFSKNHPASINNACRKPPLNPQDQLQRKTRLQASRKCSFDSQLINHLRFKVQSLNHNPILQMENLIISRQMAEGNAYQSSPLRPPQNLSKSPRYIPRLSNRALSPVNIHNQTLRQISEPPGGASEKVLMFKQLQEKPIELSGIINLIQPEFILDGNSNLFRDVPRRIVFRDSSAESGRCQKNAQRHQVRVNFEEISGNPELNIISSLQLNSKTNWQGSMKQPTQLSHTKKASQNNLEQPNFQKLTQNQYGYISDPPIMQKGGHHISPDFNALYEVKVGIEPKYALTSETLNQKFVLKTPQIRLNHDPLNPSKFKVLQSVENDKTSNELKQAVLQSNNNNSSTNQSLRIGQSPLKLLNIMKVINNQHENVSQQNASLVDNIKIQEMIAEREGDLFEDEIEEFSQAKVPIQSKHITATQLVNLKR</sequence>
<keyword evidence="3" id="KW-1185">Reference proteome</keyword>
<feature type="region of interest" description="Disordered" evidence="1">
    <location>
        <begin position="321"/>
        <end position="345"/>
    </location>
</feature>
<accession>A0A8J8T2T2</accession>
<evidence type="ECO:0000313" key="3">
    <source>
        <dbReference type="Proteomes" id="UP000785679"/>
    </source>
</evidence>
<name>A0A8J8T2T2_HALGN</name>
<dbReference type="AlphaFoldDB" id="A0A8J8T2T2"/>
<evidence type="ECO:0000313" key="2">
    <source>
        <dbReference type="EMBL" id="TNV80164.1"/>
    </source>
</evidence>
<dbReference type="Proteomes" id="UP000785679">
    <property type="component" value="Unassembled WGS sequence"/>
</dbReference>
<protein>
    <submittedName>
        <fullName evidence="2">Uncharacterized protein</fullName>
    </submittedName>
</protein>
<gene>
    <name evidence="2" type="ORF">FGO68_gene2589</name>
</gene>
<comment type="caution">
    <text evidence="2">The sequence shown here is derived from an EMBL/GenBank/DDBJ whole genome shotgun (WGS) entry which is preliminary data.</text>
</comment>
<dbReference type="EMBL" id="RRYP01007891">
    <property type="protein sequence ID" value="TNV80164.1"/>
    <property type="molecule type" value="Genomic_DNA"/>
</dbReference>